<keyword evidence="14" id="KW-1185">Reference proteome</keyword>
<keyword evidence="4" id="KW-0378">Hydrolase</keyword>
<evidence type="ECO:0000313" key="14">
    <source>
        <dbReference type="Proteomes" id="UP000298327"/>
    </source>
</evidence>
<dbReference type="OrthoDB" id="4473401at2759"/>
<keyword evidence="7" id="KW-0961">Cell wall biogenesis/degradation</keyword>
<dbReference type="GO" id="GO:0000272">
    <property type="term" value="P:polysaccharide catabolic process"/>
    <property type="evidence" value="ECO:0007669"/>
    <property type="project" value="UniProtKB-KW"/>
</dbReference>
<evidence type="ECO:0000256" key="6">
    <source>
        <dbReference type="ARBA" id="ARBA00023295"/>
    </source>
</evidence>
<feature type="chain" id="PRO_5021248736" description="glucan endo-1,3-beta-D-glucosidase" evidence="10">
    <location>
        <begin position="26"/>
        <end position="851"/>
    </location>
</feature>
<sequence length="851" mass="90904">MRSGSFLLSFGRLFAVLGAAGLASAIFGPIGTDKPNPPGGTVSNTGPPLGSFFAGHNPPYPTNDWWSGYGAGTGDAVASGPFPYESSLQPAGINFGISTSRQFDGTSIKQPTQTDWTAGFSEHSGNRGDHKALSWDRQSVTVQYFTGSSTLTTYLVPGSPYLTFNYAGATPKFTSGQGLITSFGGQNIADGGSATVSGTRFQVVNSAGTYIIYSLSGSITLKATAASGGGTIVASAPFNGVLRVVKLNDPSHATLLDQHSSTYPTAVNTDYSFPDANTGVLTFTWTTTGTASDLLLLTWPHHRKTLQNPNYPATTALNYLTTKGYMYPILGNVWNLKYTLPNIDFNAPRAPDASCTTTLIQGLEYEISQLVATTPDVPGDFYGWGNKIAAKARLALIADHVGRQDLVQPVIQWLETTYSHWFDSSSAILAAYEQGWGGIINKNGATDANVDYGNGFYNDHHFHYGYFLTGAAVIAKFDNNWLNQHGSQVTYFLRDILNPSPQDPYFPVTRHRDWFAGHSWASGIANGAGSRDQESSGEAINGYYGSLLWATAAEASADFRNYARLLLATEIQATQVYWHLYPSASSTDRDNPYPEAGVRQLITMGNVEDWQSGAWLFWGDQKVEIAAIQILPVTPDKELLYDAEWAQNVVSYAADELNDTTGLYGDSWKSVIYAALSNSDPKRAATLSTTLTDWGSGNTYSNQLYFISTRPNAAGACSAAPSNPLGNFTIQAADSGQYVVADGSSNLIASSASQSSASKFNFGFAPNGGTILLQSNNQFVTADQSGNFDLQAARATASAWEIFIIRQKVGAASGVYTIQAASNHQYVTVGANGALINNGANESAGAGFRIA</sequence>
<dbReference type="InterPro" id="IPR040720">
    <property type="entry name" value="GH81_C"/>
</dbReference>
<dbReference type="GO" id="GO:0071555">
    <property type="term" value="P:cell wall organization"/>
    <property type="evidence" value="ECO:0007669"/>
    <property type="project" value="UniProtKB-KW"/>
</dbReference>
<evidence type="ECO:0000256" key="10">
    <source>
        <dbReference type="SAM" id="SignalP"/>
    </source>
</evidence>
<feature type="region of interest" description="Disordered" evidence="9">
    <location>
        <begin position="107"/>
        <end position="131"/>
    </location>
</feature>
<reference evidence="13 14" key="1">
    <citation type="submission" date="2019-02" db="EMBL/GenBank/DDBJ databases">
        <title>Genome sequencing of the rare red list fungi Dentipellis fragilis.</title>
        <authorList>
            <person name="Buettner E."/>
            <person name="Kellner H."/>
        </authorList>
    </citation>
    <scope>NUCLEOTIDE SEQUENCE [LARGE SCALE GENOMIC DNA]</scope>
    <source>
        <strain evidence="13 14">DSM 105465</strain>
    </source>
</reference>
<keyword evidence="6" id="KW-0326">Glycosidase</keyword>
<dbReference type="CDD" id="cd00257">
    <property type="entry name" value="beta-trefoil_FSCN-like"/>
    <property type="match status" value="1"/>
</dbReference>
<accession>A0A4Y9ZBV0</accession>
<dbReference type="AlphaFoldDB" id="A0A4Y9ZBV0"/>
<dbReference type="SUPFAM" id="SSF50405">
    <property type="entry name" value="Actin-crosslinking proteins"/>
    <property type="match status" value="1"/>
</dbReference>
<comment type="caution">
    <text evidence="13">The sequence shown here is derived from an EMBL/GenBank/DDBJ whole genome shotgun (WGS) entry which is preliminary data.</text>
</comment>
<dbReference type="EC" id="3.2.1.39" evidence="3"/>
<organism evidence="13 14">
    <name type="scientific">Dentipellis fragilis</name>
    <dbReference type="NCBI Taxonomy" id="205917"/>
    <lineage>
        <taxon>Eukaryota</taxon>
        <taxon>Fungi</taxon>
        <taxon>Dikarya</taxon>
        <taxon>Basidiomycota</taxon>
        <taxon>Agaricomycotina</taxon>
        <taxon>Agaricomycetes</taxon>
        <taxon>Russulales</taxon>
        <taxon>Hericiaceae</taxon>
        <taxon>Dentipellis</taxon>
    </lineage>
</organism>
<dbReference type="STRING" id="205917.A0A4Y9ZBV0"/>
<keyword evidence="8" id="KW-0624">Polysaccharide degradation</keyword>
<protein>
    <recommendedName>
        <fullName evidence="3">glucan endo-1,3-beta-D-glucosidase</fullName>
        <ecNumber evidence="3">3.2.1.39</ecNumber>
    </recommendedName>
</protein>
<dbReference type="PANTHER" id="PTHR31983">
    <property type="entry name" value="ENDO-1,3(4)-BETA-GLUCANASE 1"/>
    <property type="match status" value="1"/>
</dbReference>
<dbReference type="Pfam" id="PF03639">
    <property type="entry name" value="Glyco_hydro_81"/>
    <property type="match status" value="1"/>
</dbReference>
<evidence type="ECO:0000256" key="2">
    <source>
        <dbReference type="ARBA" id="ARBA00010730"/>
    </source>
</evidence>
<feature type="domain" description="Glycosyl hydrolase family 81 C-terminal" evidence="12">
    <location>
        <begin position="358"/>
        <end position="686"/>
    </location>
</feature>
<dbReference type="Proteomes" id="UP000298327">
    <property type="component" value="Unassembled WGS sequence"/>
</dbReference>
<keyword evidence="10" id="KW-0732">Signal</keyword>
<feature type="signal peptide" evidence="10">
    <location>
        <begin position="1"/>
        <end position="25"/>
    </location>
</feature>
<name>A0A4Y9ZBV0_9AGAM</name>
<dbReference type="Pfam" id="PF17652">
    <property type="entry name" value="Glyco_hydro81C"/>
    <property type="match status" value="1"/>
</dbReference>
<dbReference type="InterPro" id="IPR040451">
    <property type="entry name" value="GH81_N"/>
</dbReference>
<evidence type="ECO:0000256" key="5">
    <source>
        <dbReference type="ARBA" id="ARBA00023277"/>
    </source>
</evidence>
<comment type="similarity">
    <text evidence="2">Belongs to the glycosyl hydrolase 81 family.</text>
</comment>
<keyword evidence="5" id="KW-0119">Carbohydrate metabolism</keyword>
<feature type="region of interest" description="Disordered" evidence="9">
    <location>
        <begin position="33"/>
        <end position="54"/>
    </location>
</feature>
<dbReference type="Gene3D" id="2.70.98.30">
    <property type="entry name" value="Golgi alpha-mannosidase II, domain 4"/>
    <property type="match status" value="1"/>
</dbReference>
<feature type="compositionally biased region" description="Polar residues" evidence="9">
    <location>
        <begin position="107"/>
        <end position="116"/>
    </location>
</feature>
<dbReference type="EMBL" id="SEOQ01000019">
    <property type="protein sequence ID" value="TFY72275.1"/>
    <property type="molecule type" value="Genomic_DNA"/>
</dbReference>
<evidence type="ECO:0000256" key="7">
    <source>
        <dbReference type="ARBA" id="ARBA00023316"/>
    </source>
</evidence>
<evidence type="ECO:0000313" key="13">
    <source>
        <dbReference type="EMBL" id="TFY72275.1"/>
    </source>
</evidence>
<evidence type="ECO:0000256" key="8">
    <source>
        <dbReference type="ARBA" id="ARBA00023326"/>
    </source>
</evidence>
<evidence type="ECO:0000256" key="3">
    <source>
        <dbReference type="ARBA" id="ARBA00012780"/>
    </source>
</evidence>
<feature type="domain" description="Glycosyl hydrolase family 81 N-terminal" evidence="11">
    <location>
        <begin position="57"/>
        <end position="344"/>
    </location>
</feature>
<dbReference type="InterPro" id="IPR008999">
    <property type="entry name" value="Actin-crosslinking"/>
</dbReference>
<dbReference type="GO" id="GO:0042973">
    <property type="term" value="F:glucan endo-1,3-beta-D-glucosidase activity"/>
    <property type="evidence" value="ECO:0007669"/>
    <property type="project" value="UniProtKB-EC"/>
</dbReference>
<comment type="catalytic activity">
    <reaction evidence="1">
        <text>Hydrolysis of (1-&gt;3)-beta-D-glucosidic linkages in (1-&gt;3)-beta-D-glucans.</text>
        <dbReference type="EC" id="3.2.1.39"/>
    </reaction>
</comment>
<dbReference type="PANTHER" id="PTHR31983:SF0">
    <property type="entry name" value="GLUCAN ENDO-1,3-BETA-D-GLUCOSIDASE 2"/>
    <property type="match status" value="1"/>
</dbReference>
<dbReference type="PROSITE" id="PS52008">
    <property type="entry name" value="GH81"/>
    <property type="match status" value="1"/>
</dbReference>
<dbReference type="InterPro" id="IPR005200">
    <property type="entry name" value="Endo-beta-glucanase"/>
</dbReference>
<evidence type="ECO:0000259" key="11">
    <source>
        <dbReference type="Pfam" id="PF03639"/>
    </source>
</evidence>
<dbReference type="GO" id="GO:0052861">
    <property type="term" value="F:endo-1,3(4)-beta-glucanase activity"/>
    <property type="evidence" value="ECO:0007669"/>
    <property type="project" value="InterPro"/>
</dbReference>
<evidence type="ECO:0000259" key="12">
    <source>
        <dbReference type="Pfam" id="PF17652"/>
    </source>
</evidence>
<proteinExistence type="inferred from homology"/>
<gene>
    <name evidence="13" type="ORF">EVG20_g736</name>
</gene>
<evidence type="ECO:0000256" key="4">
    <source>
        <dbReference type="ARBA" id="ARBA00022801"/>
    </source>
</evidence>
<evidence type="ECO:0000256" key="1">
    <source>
        <dbReference type="ARBA" id="ARBA00000382"/>
    </source>
</evidence>
<evidence type="ECO:0000256" key="9">
    <source>
        <dbReference type="SAM" id="MobiDB-lite"/>
    </source>
</evidence>
<dbReference type="Gene3D" id="2.80.10.50">
    <property type="match status" value="1"/>
</dbReference>